<gene>
    <name evidence="17" type="ORF">PCASD_22888</name>
</gene>
<keyword evidence="7" id="KW-0285">Flavoprotein</keyword>
<proteinExistence type="inferred from homology"/>
<feature type="active site" description="Proton acceptor" evidence="14">
    <location>
        <position position="662"/>
    </location>
</feature>
<comment type="catalytic activity">
    <reaction evidence="1 13">
        <text>a long-chain primary fatty alcohol + O2 = a long-chain fatty aldehyde + H2O2</text>
        <dbReference type="Rhea" id="RHEA:22756"/>
        <dbReference type="ChEBI" id="CHEBI:15379"/>
        <dbReference type="ChEBI" id="CHEBI:16240"/>
        <dbReference type="ChEBI" id="CHEBI:17176"/>
        <dbReference type="ChEBI" id="CHEBI:77396"/>
        <dbReference type="EC" id="1.1.3.20"/>
    </reaction>
</comment>
<dbReference type="PANTHER" id="PTHR46056">
    <property type="entry name" value="LONG-CHAIN-ALCOHOL OXIDASE"/>
    <property type="match status" value="1"/>
</dbReference>
<protein>
    <recommendedName>
        <fullName evidence="6 13">Long-chain-alcohol oxidase</fullName>
        <ecNumber evidence="6 13">1.1.3.20</ecNumber>
    </recommendedName>
</protein>
<evidence type="ECO:0000256" key="6">
    <source>
        <dbReference type="ARBA" id="ARBA00013125"/>
    </source>
</evidence>
<accession>A0A2N5TPH3</accession>
<evidence type="ECO:0000256" key="10">
    <source>
        <dbReference type="ARBA" id="ARBA00022989"/>
    </source>
</evidence>
<evidence type="ECO:0000256" key="4">
    <source>
        <dbReference type="ARBA" id="ARBA00004370"/>
    </source>
</evidence>
<dbReference type="Gene3D" id="3.50.50.60">
    <property type="entry name" value="FAD/NAD(P)-binding domain"/>
    <property type="match status" value="2"/>
</dbReference>
<reference evidence="17 18" key="1">
    <citation type="submission" date="2017-11" db="EMBL/GenBank/DDBJ databases">
        <title>De novo assembly and phasing of dikaryotic genomes from two isolates of Puccinia coronata f. sp. avenae, the causal agent of oat crown rust.</title>
        <authorList>
            <person name="Miller M.E."/>
            <person name="Zhang Y."/>
            <person name="Omidvar V."/>
            <person name="Sperschneider J."/>
            <person name="Schwessinger B."/>
            <person name="Raley C."/>
            <person name="Palmer J.M."/>
            <person name="Garnica D."/>
            <person name="Upadhyaya N."/>
            <person name="Rathjen J."/>
            <person name="Taylor J.M."/>
            <person name="Park R.F."/>
            <person name="Dodds P.N."/>
            <person name="Hirsch C.D."/>
            <person name="Kianian S.F."/>
            <person name="Figueroa M."/>
        </authorList>
    </citation>
    <scope>NUCLEOTIDE SEQUENCE [LARGE SCALE GENOMIC DNA]</scope>
    <source>
        <strain evidence="17">12SD80</strain>
    </source>
</reference>
<dbReference type="InterPro" id="IPR007867">
    <property type="entry name" value="GMC_OxRtase_C"/>
</dbReference>
<dbReference type="InterPro" id="IPR000172">
    <property type="entry name" value="GMC_OxRdtase_N"/>
</dbReference>
<dbReference type="Pfam" id="PF00732">
    <property type="entry name" value="GMC_oxred_N"/>
    <property type="match status" value="1"/>
</dbReference>
<dbReference type="Pfam" id="PF05199">
    <property type="entry name" value="GMC_oxred_C"/>
    <property type="match status" value="1"/>
</dbReference>
<evidence type="ECO:0000256" key="8">
    <source>
        <dbReference type="ARBA" id="ARBA00022692"/>
    </source>
</evidence>
<evidence type="ECO:0000256" key="9">
    <source>
        <dbReference type="ARBA" id="ARBA00022827"/>
    </source>
</evidence>
<evidence type="ECO:0000256" key="2">
    <source>
        <dbReference type="ARBA" id="ARBA00001974"/>
    </source>
</evidence>
<evidence type="ECO:0000256" key="11">
    <source>
        <dbReference type="ARBA" id="ARBA00023002"/>
    </source>
</evidence>
<evidence type="ECO:0000256" key="1">
    <source>
        <dbReference type="ARBA" id="ARBA00000920"/>
    </source>
</evidence>
<comment type="caution">
    <text evidence="17">The sequence shown here is derived from an EMBL/GenBank/DDBJ whole genome shotgun (WGS) entry which is preliminary data.</text>
</comment>
<dbReference type="EC" id="1.1.3.20" evidence="6 13"/>
<sequence length="741" mass="79257">MVNKQAVVPSSTATAPPPFTPEQLHLLTVILDTVFHAEPASVEQKENAAACPLSSYDFSSLPDFTLDDFVAHLVGTVPAAALEKLRVGLGFLSSRPITFALTGHYTTFVEMAASERQRILGGWACSSLALKRSLFSAFVRLPISAIYSNSRLVQGLIGFPSDGDPRLIQAPDRRQPSYPYTFIQPTPLPDQLPDSAHLDIFETDVVIIGSGAGGAVVASLVAKAGYKTLVIEKGRWVPTEEITGSLHGFNDMLEGNGQISTSDGNLILLLGATFGGGTTINWSASLAPPFHVRRAWAEEHGLPYFATNGFADDIEAVTTRMGVSTTAIVHSKANQLFQNGARKLGIHIDVIPQNTAGRTHDCGMCQRGCPFGEKQGAAQTWLKDCAEAGGQFMQKARVERVIFSEESHPKELVIDPKQSSATSRRKYAVGVVVCDAQTGKRSVVRARKAVVCSGGAIHTPALLLRSGVHLNGAVGKGLHLHPVTAVTGWFMESVKPWEGSIMTLISREVDNRQGTHYGSKLEVFASNPGFYAGLFVPWRSSGDHKACMARYEQSFTIVVLARDRGAGKVSVEDGNGATGEPVIDYALDPFDAEGLLEGILLACRALDAAGALEIATTLPSVPHFKAAPHENIDPDQTRFENWLADIRTAGVKPGYGLLGSAHQMSSCRMGGKPGKTTVVSEKGQVWGHEKLWVADGSVLPTATGVNPAISIMSVAHHIGNQLVGHLKEHDPALSAENFSKL</sequence>
<dbReference type="InterPro" id="IPR036188">
    <property type="entry name" value="FAD/NAD-bd_sf"/>
</dbReference>
<evidence type="ECO:0000256" key="7">
    <source>
        <dbReference type="ARBA" id="ARBA00022630"/>
    </source>
</evidence>
<keyword evidence="9" id="KW-0274">FAD</keyword>
<evidence type="ECO:0000313" key="18">
    <source>
        <dbReference type="Proteomes" id="UP000235392"/>
    </source>
</evidence>
<dbReference type="PIRSF" id="PIRSF028937">
    <property type="entry name" value="Lg_Ch_AO"/>
    <property type="match status" value="1"/>
</dbReference>
<name>A0A2N5TPH3_9BASI</name>
<comment type="function">
    <text evidence="3">Long-chain fatty alcohol oxidase involved in the omega-oxidation pathway of lipid degradation.</text>
</comment>
<dbReference type="Proteomes" id="UP000235392">
    <property type="component" value="Unassembled WGS sequence"/>
</dbReference>
<dbReference type="Pfam" id="PF13450">
    <property type="entry name" value="NAD_binding_8"/>
    <property type="match status" value="1"/>
</dbReference>
<dbReference type="SUPFAM" id="SSF51905">
    <property type="entry name" value="FAD/NAD(P)-binding domain"/>
    <property type="match status" value="1"/>
</dbReference>
<dbReference type="GO" id="GO:0016020">
    <property type="term" value="C:membrane"/>
    <property type="evidence" value="ECO:0007669"/>
    <property type="project" value="UniProtKB-SubCell"/>
</dbReference>
<organism evidence="17 18">
    <name type="scientific">Puccinia coronata f. sp. avenae</name>
    <dbReference type="NCBI Taxonomy" id="200324"/>
    <lineage>
        <taxon>Eukaryota</taxon>
        <taxon>Fungi</taxon>
        <taxon>Dikarya</taxon>
        <taxon>Basidiomycota</taxon>
        <taxon>Pucciniomycotina</taxon>
        <taxon>Pucciniomycetes</taxon>
        <taxon>Pucciniales</taxon>
        <taxon>Pucciniaceae</taxon>
        <taxon>Puccinia</taxon>
    </lineage>
</organism>
<keyword evidence="8" id="KW-0812">Transmembrane</keyword>
<evidence type="ECO:0000256" key="12">
    <source>
        <dbReference type="ARBA" id="ARBA00023136"/>
    </source>
</evidence>
<dbReference type="GO" id="GO:0050660">
    <property type="term" value="F:flavin adenine dinucleotide binding"/>
    <property type="evidence" value="ECO:0007669"/>
    <property type="project" value="InterPro"/>
</dbReference>
<dbReference type="GO" id="GO:0046577">
    <property type="term" value="F:long-chain-alcohol oxidase activity"/>
    <property type="evidence" value="ECO:0007669"/>
    <property type="project" value="UniProtKB-EC"/>
</dbReference>
<evidence type="ECO:0000259" key="16">
    <source>
        <dbReference type="Pfam" id="PF05199"/>
    </source>
</evidence>
<keyword evidence="11 13" id="KW-0560">Oxidoreductase</keyword>
<evidence type="ECO:0000256" key="3">
    <source>
        <dbReference type="ARBA" id="ARBA00003842"/>
    </source>
</evidence>
<comment type="similarity">
    <text evidence="5 13">Belongs to the GMC oxidoreductase family.</text>
</comment>
<dbReference type="PANTHER" id="PTHR46056:SF12">
    <property type="entry name" value="LONG-CHAIN-ALCOHOL OXIDASE"/>
    <property type="match status" value="1"/>
</dbReference>
<evidence type="ECO:0000256" key="14">
    <source>
        <dbReference type="PIRSR" id="PIRSR028937-1"/>
    </source>
</evidence>
<evidence type="ECO:0000313" key="17">
    <source>
        <dbReference type="EMBL" id="PLW27385.1"/>
    </source>
</evidence>
<dbReference type="EMBL" id="PGCI01000410">
    <property type="protein sequence ID" value="PLW27385.1"/>
    <property type="molecule type" value="Genomic_DNA"/>
</dbReference>
<feature type="domain" description="Glucose-methanol-choline oxidoreductase N-terminal" evidence="15">
    <location>
        <begin position="250"/>
        <end position="483"/>
    </location>
</feature>
<evidence type="ECO:0000256" key="5">
    <source>
        <dbReference type="ARBA" id="ARBA00010790"/>
    </source>
</evidence>
<keyword evidence="12" id="KW-0472">Membrane</keyword>
<comment type="cofactor">
    <cofactor evidence="2">
        <name>FAD</name>
        <dbReference type="ChEBI" id="CHEBI:57692"/>
    </cofactor>
</comment>
<dbReference type="AlphaFoldDB" id="A0A2N5TPH3"/>
<feature type="domain" description="Glucose-methanol-choline oxidoreductase C-terminal" evidence="16">
    <location>
        <begin position="566"/>
        <end position="715"/>
    </location>
</feature>
<evidence type="ECO:0000259" key="15">
    <source>
        <dbReference type="Pfam" id="PF00732"/>
    </source>
</evidence>
<keyword evidence="10" id="KW-1133">Transmembrane helix</keyword>
<evidence type="ECO:0000256" key="13">
    <source>
        <dbReference type="PIRNR" id="PIRNR028937"/>
    </source>
</evidence>
<dbReference type="InterPro" id="IPR012400">
    <property type="entry name" value="Long_Oxdase"/>
</dbReference>
<comment type="subcellular location">
    <subcellularLocation>
        <location evidence="4">Membrane</location>
    </subcellularLocation>
</comment>